<evidence type="ECO:0000256" key="3">
    <source>
        <dbReference type="ARBA" id="ARBA00022989"/>
    </source>
</evidence>
<feature type="transmembrane region" description="Helical" evidence="5">
    <location>
        <begin position="23"/>
        <end position="41"/>
    </location>
</feature>
<reference evidence="7 8" key="1">
    <citation type="journal article" date="2013" name="Genome Announc.">
        <title>Draft Genome Sequence of the Cellulolytic, Mesophilic, Anaerobic Bacterium Clostridium termitidis Strain CT1112 (DSM 5398).</title>
        <authorList>
            <person name="Lal S."/>
            <person name="Ramachandran U."/>
            <person name="Zhang X."/>
            <person name="Munir R."/>
            <person name="Sparling R."/>
            <person name="Levin D.B."/>
        </authorList>
    </citation>
    <scope>NUCLEOTIDE SEQUENCE [LARGE SCALE GENOMIC DNA]</scope>
    <source>
        <strain evidence="7 8">CT1112</strain>
    </source>
</reference>
<dbReference type="Pfam" id="PF00528">
    <property type="entry name" value="BPD_transp_1"/>
    <property type="match status" value="1"/>
</dbReference>
<name>S0FQ38_RUMCE</name>
<dbReference type="InterPro" id="IPR035906">
    <property type="entry name" value="MetI-like_sf"/>
</dbReference>
<keyword evidence="3 5" id="KW-1133">Transmembrane helix</keyword>
<dbReference type="EMBL" id="AORV01000027">
    <property type="protein sequence ID" value="EMS72461.1"/>
    <property type="molecule type" value="Genomic_DNA"/>
</dbReference>
<dbReference type="PATRIC" id="fig|1195236.3.peg.1963"/>
<evidence type="ECO:0000313" key="8">
    <source>
        <dbReference type="Proteomes" id="UP000014155"/>
    </source>
</evidence>
<accession>S0FQ38</accession>
<dbReference type="STRING" id="1195236.CTER_1635"/>
<evidence type="ECO:0000256" key="1">
    <source>
        <dbReference type="ARBA" id="ARBA00004141"/>
    </source>
</evidence>
<protein>
    <submittedName>
        <fullName evidence="7">ABC-type polysaccharide transport system, permease component</fullName>
    </submittedName>
</protein>
<evidence type="ECO:0000256" key="2">
    <source>
        <dbReference type="ARBA" id="ARBA00022692"/>
    </source>
</evidence>
<keyword evidence="5" id="KW-0813">Transport</keyword>
<dbReference type="SUPFAM" id="SSF161098">
    <property type="entry name" value="MetI-like"/>
    <property type="match status" value="1"/>
</dbReference>
<dbReference type="PROSITE" id="PS50928">
    <property type="entry name" value="ABC_TM1"/>
    <property type="match status" value="1"/>
</dbReference>
<dbReference type="GO" id="GO:0055085">
    <property type="term" value="P:transmembrane transport"/>
    <property type="evidence" value="ECO:0007669"/>
    <property type="project" value="InterPro"/>
</dbReference>
<keyword evidence="8" id="KW-1185">Reference proteome</keyword>
<comment type="caution">
    <text evidence="7">The sequence shown here is derived from an EMBL/GenBank/DDBJ whole genome shotgun (WGS) entry which is preliminary data.</text>
</comment>
<feature type="transmembrane region" description="Helical" evidence="5">
    <location>
        <begin position="229"/>
        <end position="250"/>
    </location>
</feature>
<feature type="domain" description="ABC transmembrane type-1" evidence="6">
    <location>
        <begin position="86"/>
        <end position="308"/>
    </location>
</feature>
<dbReference type="eggNOG" id="COG4209">
    <property type="taxonomic scope" value="Bacteria"/>
</dbReference>
<feature type="transmembrane region" description="Helical" evidence="5">
    <location>
        <begin position="90"/>
        <end position="114"/>
    </location>
</feature>
<evidence type="ECO:0000259" key="6">
    <source>
        <dbReference type="PROSITE" id="PS50928"/>
    </source>
</evidence>
<keyword evidence="2 5" id="KW-0812">Transmembrane</keyword>
<dbReference type="Proteomes" id="UP000014155">
    <property type="component" value="Unassembled WGS sequence"/>
</dbReference>
<evidence type="ECO:0000256" key="5">
    <source>
        <dbReference type="RuleBase" id="RU363032"/>
    </source>
</evidence>
<sequence length="321" mass="35507">MSGTVSRNHKSSGVWRTFRKQKIPQTFAILGIIYLLIFSYVPMSGLIMAFKNYNISLGVMGIFTSDWVGLKHFKAFVNDINFWTIIRNTVALSFLKLIFAFPMPIIFAVMLNEIKQNKIKRCIQTISYLPHFISWVIVSGLAINFLATDNGLINQMLIALGLIKDGIPFLTSAGHFWPLAVVLDVWKDMGWWTIIFLAAITGIDPSLYEAADIDGASRFSKILKITIPGIRGTIAVVLILALGNLFGGGLSGSNFEQSYLLGNAMNLEKSQIIQTYIFKVGLSNGRYAYATAIGLIQSVISLILIFGSNLVSKKVSDTSLF</sequence>
<feature type="transmembrane region" description="Helical" evidence="5">
    <location>
        <begin position="126"/>
        <end position="147"/>
    </location>
</feature>
<evidence type="ECO:0000313" key="7">
    <source>
        <dbReference type="EMBL" id="EMS72461.1"/>
    </source>
</evidence>
<dbReference type="PANTHER" id="PTHR43496">
    <property type="entry name" value="PROTEIN LPLB"/>
    <property type="match status" value="1"/>
</dbReference>
<gene>
    <name evidence="7" type="ORF">CTER_1635</name>
</gene>
<feature type="transmembrane region" description="Helical" evidence="5">
    <location>
        <begin position="287"/>
        <end position="311"/>
    </location>
</feature>
<dbReference type="AlphaFoldDB" id="S0FQ38"/>
<comment type="similarity">
    <text evidence="5">Belongs to the binding-protein-dependent transport system permease family.</text>
</comment>
<dbReference type="CDD" id="cd06261">
    <property type="entry name" value="TM_PBP2"/>
    <property type="match status" value="1"/>
</dbReference>
<keyword evidence="4 5" id="KW-0472">Membrane</keyword>
<feature type="transmembrane region" description="Helical" evidence="5">
    <location>
        <begin position="189"/>
        <end position="208"/>
    </location>
</feature>
<dbReference type="RefSeq" id="WP_004625178.1">
    <property type="nucleotide sequence ID" value="NZ_AORV01000027.1"/>
</dbReference>
<organism evidence="7 8">
    <name type="scientific">Ruminiclostridium cellobioparum subsp. termitidis CT1112</name>
    <dbReference type="NCBI Taxonomy" id="1195236"/>
    <lineage>
        <taxon>Bacteria</taxon>
        <taxon>Bacillati</taxon>
        <taxon>Bacillota</taxon>
        <taxon>Clostridia</taxon>
        <taxon>Eubacteriales</taxon>
        <taxon>Oscillospiraceae</taxon>
        <taxon>Ruminiclostridium</taxon>
    </lineage>
</organism>
<dbReference type="InterPro" id="IPR000515">
    <property type="entry name" value="MetI-like"/>
</dbReference>
<evidence type="ECO:0000256" key="4">
    <source>
        <dbReference type="ARBA" id="ARBA00023136"/>
    </source>
</evidence>
<dbReference type="GO" id="GO:0005886">
    <property type="term" value="C:plasma membrane"/>
    <property type="evidence" value="ECO:0007669"/>
    <property type="project" value="UniProtKB-SubCell"/>
</dbReference>
<dbReference type="PANTHER" id="PTHR43496:SF1">
    <property type="entry name" value="POLYGALACTURONAN_RHAMNOGALACTURONAN TRANSPORT SYSTEM PERMEASE PROTEIN YTEP"/>
    <property type="match status" value="1"/>
</dbReference>
<proteinExistence type="inferred from homology"/>
<comment type="subcellular location">
    <subcellularLocation>
        <location evidence="5">Cell membrane</location>
        <topology evidence="5">Multi-pass membrane protein</topology>
    </subcellularLocation>
    <subcellularLocation>
        <location evidence="1">Membrane</location>
        <topology evidence="1">Multi-pass membrane protein</topology>
    </subcellularLocation>
</comment>
<dbReference type="Gene3D" id="1.10.3720.10">
    <property type="entry name" value="MetI-like"/>
    <property type="match status" value="1"/>
</dbReference>